<dbReference type="AlphaFoldDB" id="A0A067DUZ9"/>
<keyword evidence="2" id="KW-1185">Reference proteome</keyword>
<sequence length="102" mass="10964">MELPVLGVGTVACCGAGWANRVSIRVVQIISDGAACAWCWHSGLVVVLVVIEIGLILDQLSVGGRIGFQFGMFRFRFGFQPIHVGEFNAIGFVAQTPNSDRI</sequence>
<reference evidence="1 2" key="1">
    <citation type="submission" date="2014-04" db="EMBL/GenBank/DDBJ databases">
        <authorList>
            <consortium name="International Citrus Genome Consortium"/>
            <person name="Gmitter F."/>
            <person name="Chen C."/>
            <person name="Farmerie W."/>
            <person name="Harkins T."/>
            <person name="Desany B."/>
            <person name="Mohiuddin M."/>
            <person name="Kodira C."/>
            <person name="Borodovsky M."/>
            <person name="Lomsadze A."/>
            <person name="Burns P."/>
            <person name="Jenkins J."/>
            <person name="Prochnik S."/>
            <person name="Shu S."/>
            <person name="Chapman J."/>
            <person name="Pitluck S."/>
            <person name="Schmutz J."/>
            <person name="Rokhsar D."/>
        </authorList>
    </citation>
    <scope>NUCLEOTIDE SEQUENCE</scope>
</reference>
<gene>
    <name evidence="1" type="ORF">CISIN_1g034175mg</name>
</gene>
<dbReference type="EMBL" id="KK785202">
    <property type="protein sequence ID" value="KDO46648.1"/>
    <property type="molecule type" value="Genomic_DNA"/>
</dbReference>
<organism evidence="1 2">
    <name type="scientific">Citrus sinensis</name>
    <name type="common">Sweet orange</name>
    <name type="synonym">Citrus aurantium var. sinensis</name>
    <dbReference type="NCBI Taxonomy" id="2711"/>
    <lineage>
        <taxon>Eukaryota</taxon>
        <taxon>Viridiplantae</taxon>
        <taxon>Streptophyta</taxon>
        <taxon>Embryophyta</taxon>
        <taxon>Tracheophyta</taxon>
        <taxon>Spermatophyta</taxon>
        <taxon>Magnoliopsida</taxon>
        <taxon>eudicotyledons</taxon>
        <taxon>Gunneridae</taxon>
        <taxon>Pentapetalae</taxon>
        <taxon>rosids</taxon>
        <taxon>malvids</taxon>
        <taxon>Sapindales</taxon>
        <taxon>Rutaceae</taxon>
        <taxon>Aurantioideae</taxon>
        <taxon>Citrus</taxon>
    </lineage>
</organism>
<name>A0A067DUZ9_CITSI</name>
<dbReference type="Proteomes" id="UP000027120">
    <property type="component" value="Unassembled WGS sequence"/>
</dbReference>
<proteinExistence type="predicted"/>
<evidence type="ECO:0000313" key="1">
    <source>
        <dbReference type="EMBL" id="KDO46648.1"/>
    </source>
</evidence>
<evidence type="ECO:0000313" key="2">
    <source>
        <dbReference type="Proteomes" id="UP000027120"/>
    </source>
</evidence>
<protein>
    <submittedName>
        <fullName evidence="1">Uncharacterized protein</fullName>
    </submittedName>
</protein>
<accession>A0A067DUZ9</accession>